<dbReference type="InterPro" id="IPR013087">
    <property type="entry name" value="Znf_C2H2_type"/>
</dbReference>
<evidence type="ECO:0000256" key="12">
    <source>
        <dbReference type="PROSITE-ProRule" id="PRU00042"/>
    </source>
</evidence>
<dbReference type="Proteomes" id="UP001208570">
    <property type="component" value="Unassembled WGS sequence"/>
</dbReference>
<dbReference type="PROSITE" id="PS00028">
    <property type="entry name" value="ZINC_FINGER_C2H2_1"/>
    <property type="match status" value="3"/>
</dbReference>
<feature type="region of interest" description="Disordered" evidence="13">
    <location>
        <begin position="519"/>
        <end position="569"/>
    </location>
</feature>
<evidence type="ECO:0000256" key="7">
    <source>
        <dbReference type="ARBA" id="ARBA00022833"/>
    </source>
</evidence>
<sequence length="1345" mass="148843">MIDDGKGEEVEDQNLDIQEAALADSESAGGSPDPDGPSVDGVKVNNTEKKCDASEMSNEKETTSSLKDKHSDRPEKPREIVIISNQPGMIVSQEKTSQLQGESINGIVKNLTQSAEQTDVRESGESVGVDGAINLPPLKCHMSQLSCSKEATISKYDQDRSECSPPHLTQTAAEVLRVPGSERSSASSKDDEEETKDMPRLYPIGECPSSEPTAANKGDAVASSHREGGKPKDGFIHRMYPEHRMRSHRDHHDRPRHSKEHHRNHYRDTESRHKHHIDSYKFHPELDHFSPTSLAKKYADLFSNVKSESRKAPIKEEKLSSPVCTSYEPLRGIADMVKAAEHRSPTTPHGTYHSKFAYMKGMSASPSSLDSLHRIADKDRSSSETRPSVVQSMNNAYQKYLPLSASHRECTTPCTADNDPDKPLDLSIKNKDNAESESSKKKQETAYVPYLSPHTETTAASSSSTLASLEKKFGEDSFMFERIGTKQFNTPIRQFYMSAFGMGIYSTALNNSYPFPASHPMSAAPPTQSQTLQANSSTSSRCSLTRNESPLRKSSGSGTSTVHGEDSSKSYVPSKFLEQAIKDSKSDLKKHTNLQCSCGAEFETLYQLTLHLQETGHPANATKNGTHHDYPKLVRGQDMWLNHGSEQTKQILRCMQCGESFKSLPELTVHMIQTKHYTNIVGTEPQGKTLKSTKSSMSTSDCSDTESTTHHRCHKCKELFDDAESLSQHQEKSGHITPKCEPGTPKADFTPPRPTSAQSDRDTTGSGMTHSSSNGSIMHFKRRLLESLGGAPDVLDEDSRDSSFSSHSASELSRIRCENCSEKIRTEHFVEHVRQCVKNLHSPRPTRSCNHSPMEYKEYLNGEFHLKKEPCDLDVKSPGKSAKTTSYAEESFKYYQEFMCHSEEKARKRKIGSQDIGMEADNSRNTPRDYCTVHSSTELINPADDATDGASALKAMESFIERSFAHKSARKPVQSTSLFASSLFGRNFFAQQPQVPTLTAESTKHVTSLSPFARRETPSPQKNTSHLYQNKYLPPFYETSSHGSSSGGVDKDSRQTPPPCITPKKEQASSPRPNENGEIMVPDKNDNTVVGRNTPPRKRNRDDGCDEFRDSAEKISPVKKNFKDQYLQAQSIDETTTDSSTQRSTNSALQSLQGLVYGKSFNTEHPLDSLQKLIHTTSSTSASQTVTTSQSSFSPPLISCCSNSGGLPTTLPGTVILVNPIVTVIANSKSSSPSLQISMPPGGPSSPDSKELHSPHADCSSHEKSPTPEGDGDQNSEYRCAACNRNFASKGSYRYHLSRCHWSTVKKYRIKEAINTSPYIYLPLDHMAKFNKYYEMANELANKGK</sequence>
<feature type="compositionally biased region" description="Polar residues" evidence="13">
    <location>
        <begin position="1018"/>
        <end position="1028"/>
    </location>
</feature>
<evidence type="ECO:0000256" key="9">
    <source>
        <dbReference type="ARBA" id="ARBA00023125"/>
    </source>
</evidence>
<feature type="region of interest" description="Disordered" evidence="13">
    <location>
        <begin position="1230"/>
        <end position="1274"/>
    </location>
</feature>
<feature type="compositionally biased region" description="Basic and acidic residues" evidence="13">
    <location>
        <begin position="224"/>
        <end position="244"/>
    </location>
</feature>
<keyword evidence="7" id="KW-0862">Zinc</keyword>
<feature type="domain" description="C2H2-type" evidence="14">
    <location>
        <begin position="1278"/>
        <end position="1301"/>
    </location>
</feature>
<evidence type="ECO:0000256" key="13">
    <source>
        <dbReference type="SAM" id="MobiDB-lite"/>
    </source>
</evidence>
<keyword evidence="11" id="KW-0539">Nucleus</keyword>
<dbReference type="SMART" id="SM00355">
    <property type="entry name" value="ZnF_C2H2"/>
    <property type="match status" value="4"/>
</dbReference>
<keyword evidence="5" id="KW-0677">Repeat</keyword>
<feature type="domain" description="C2H2-type" evidence="14">
    <location>
        <begin position="711"/>
        <end position="740"/>
    </location>
</feature>
<evidence type="ECO:0000259" key="14">
    <source>
        <dbReference type="PROSITE" id="PS50157"/>
    </source>
</evidence>
<evidence type="ECO:0000256" key="10">
    <source>
        <dbReference type="ARBA" id="ARBA00023163"/>
    </source>
</evidence>
<evidence type="ECO:0000256" key="6">
    <source>
        <dbReference type="ARBA" id="ARBA00022771"/>
    </source>
</evidence>
<feature type="region of interest" description="Disordered" evidence="13">
    <location>
        <begin position="995"/>
        <end position="1122"/>
    </location>
</feature>
<organism evidence="15 16">
    <name type="scientific">Paralvinella palmiformis</name>
    <dbReference type="NCBI Taxonomy" id="53620"/>
    <lineage>
        <taxon>Eukaryota</taxon>
        <taxon>Metazoa</taxon>
        <taxon>Spiralia</taxon>
        <taxon>Lophotrochozoa</taxon>
        <taxon>Annelida</taxon>
        <taxon>Polychaeta</taxon>
        <taxon>Sedentaria</taxon>
        <taxon>Canalipalpata</taxon>
        <taxon>Terebellida</taxon>
        <taxon>Terebelliformia</taxon>
        <taxon>Alvinellidae</taxon>
        <taxon>Paralvinella</taxon>
    </lineage>
</organism>
<evidence type="ECO:0000256" key="8">
    <source>
        <dbReference type="ARBA" id="ARBA00023015"/>
    </source>
</evidence>
<evidence type="ECO:0000256" key="1">
    <source>
        <dbReference type="ARBA" id="ARBA00007158"/>
    </source>
</evidence>
<feature type="compositionally biased region" description="Basic and acidic residues" evidence="13">
    <location>
        <begin position="371"/>
        <end position="383"/>
    </location>
</feature>
<feature type="region of interest" description="Disordered" evidence="13">
    <location>
        <begin position="724"/>
        <end position="776"/>
    </location>
</feature>
<reference evidence="15" key="1">
    <citation type="journal article" date="2023" name="Mol. Biol. Evol.">
        <title>Third-Generation Sequencing Reveals the Adaptive Role of the Epigenome in Three Deep-Sea Polychaetes.</title>
        <authorList>
            <person name="Perez M."/>
            <person name="Aroh O."/>
            <person name="Sun Y."/>
            <person name="Lan Y."/>
            <person name="Juniper S.K."/>
            <person name="Young C.R."/>
            <person name="Angers B."/>
            <person name="Qian P.Y."/>
        </authorList>
    </citation>
    <scope>NUCLEOTIDE SEQUENCE</scope>
    <source>
        <strain evidence="15">P08H-3</strain>
    </source>
</reference>
<feature type="compositionally biased region" description="Basic and acidic residues" evidence="13">
    <location>
        <begin position="46"/>
        <end position="79"/>
    </location>
</feature>
<keyword evidence="2" id="KW-0217">Developmental protein</keyword>
<feature type="compositionally biased region" description="Basic residues" evidence="13">
    <location>
        <begin position="245"/>
        <end position="265"/>
    </location>
</feature>
<dbReference type="PROSITE" id="PS50157">
    <property type="entry name" value="ZINC_FINGER_C2H2_2"/>
    <property type="match status" value="3"/>
</dbReference>
<evidence type="ECO:0000313" key="16">
    <source>
        <dbReference type="Proteomes" id="UP001208570"/>
    </source>
</evidence>
<keyword evidence="6 12" id="KW-0863">Zinc-finger</keyword>
<keyword evidence="4" id="KW-0479">Metal-binding</keyword>
<dbReference type="GO" id="GO:0003677">
    <property type="term" value="F:DNA binding"/>
    <property type="evidence" value="ECO:0007669"/>
    <property type="project" value="UniProtKB-KW"/>
</dbReference>
<dbReference type="GO" id="GO:0005634">
    <property type="term" value="C:nucleus"/>
    <property type="evidence" value="ECO:0007669"/>
    <property type="project" value="TreeGrafter"/>
</dbReference>
<feature type="domain" description="C2H2-type" evidence="14">
    <location>
        <begin position="652"/>
        <end position="676"/>
    </location>
</feature>
<dbReference type="EMBL" id="JAODUP010000674">
    <property type="protein sequence ID" value="KAK2145550.1"/>
    <property type="molecule type" value="Genomic_DNA"/>
</dbReference>
<comment type="caution">
    <text evidence="15">The sequence shown here is derived from an EMBL/GenBank/DDBJ whole genome shotgun (WGS) entry which is preliminary data.</text>
</comment>
<evidence type="ECO:0000256" key="11">
    <source>
        <dbReference type="ARBA" id="ARBA00023242"/>
    </source>
</evidence>
<name>A0AAD9J4M2_9ANNE</name>
<keyword evidence="8" id="KW-0805">Transcription regulation</keyword>
<dbReference type="PANTHER" id="PTHR12487:SF7">
    <property type="entry name" value="PROTEIN TEASHIRT-RELATED"/>
    <property type="match status" value="1"/>
</dbReference>
<feature type="compositionally biased region" description="Polar residues" evidence="13">
    <location>
        <begin position="995"/>
        <end position="1010"/>
    </location>
</feature>
<keyword evidence="16" id="KW-1185">Reference proteome</keyword>
<keyword evidence="3" id="KW-0678">Repressor</keyword>
<keyword evidence="9" id="KW-0238">DNA-binding</keyword>
<feature type="region of interest" description="Disordered" evidence="13">
    <location>
        <begin position="155"/>
        <end position="272"/>
    </location>
</feature>
<feature type="region of interest" description="Disordered" evidence="13">
    <location>
        <begin position="683"/>
        <end position="708"/>
    </location>
</feature>
<feature type="compositionally biased region" description="Polar residues" evidence="13">
    <location>
        <begin position="764"/>
        <end position="776"/>
    </location>
</feature>
<proteinExistence type="inferred from homology"/>
<feature type="compositionally biased region" description="Basic and acidic residues" evidence="13">
    <location>
        <begin position="1100"/>
        <end position="1113"/>
    </location>
</feature>
<dbReference type="GO" id="GO:0008270">
    <property type="term" value="F:zinc ion binding"/>
    <property type="evidence" value="ECO:0007669"/>
    <property type="project" value="UniProtKB-KW"/>
</dbReference>
<evidence type="ECO:0000256" key="3">
    <source>
        <dbReference type="ARBA" id="ARBA00022491"/>
    </source>
</evidence>
<feature type="region of interest" description="Disordered" evidence="13">
    <location>
        <begin position="367"/>
        <end position="391"/>
    </location>
</feature>
<keyword evidence="10" id="KW-0804">Transcription</keyword>
<accession>A0AAD9J4M2</accession>
<evidence type="ECO:0000256" key="2">
    <source>
        <dbReference type="ARBA" id="ARBA00022473"/>
    </source>
</evidence>
<feature type="compositionally biased region" description="Basic and acidic residues" evidence="13">
    <location>
        <begin position="419"/>
        <end position="444"/>
    </location>
</feature>
<feature type="region of interest" description="Disordered" evidence="13">
    <location>
        <begin position="410"/>
        <end position="448"/>
    </location>
</feature>
<feature type="compositionally biased region" description="Low complexity" evidence="13">
    <location>
        <begin position="688"/>
        <end position="706"/>
    </location>
</feature>
<gene>
    <name evidence="15" type="ORF">LSH36_674g01038</name>
</gene>
<evidence type="ECO:0000256" key="5">
    <source>
        <dbReference type="ARBA" id="ARBA00022737"/>
    </source>
</evidence>
<feature type="region of interest" description="Disordered" evidence="13">
    <location>
        <begin position="1"/>
        <end position="97"/>
    </location>
</feature>
<evidence type="ECO:0000256" key="4">
    <source>
        <dbReference type="ARBA" id="ARBA00022723"/>
    </source>
</evidence>
<comment type="similarity">
    <text evidence="1">Belongs to the teashirt C2H2-type zinc-finger protein family.</text>
</comment>
<dbReference type="PANTHER" id="PTHR12487">
    <property type="entry name" value="TEASHIRT-RELATED"/>
    <property type="match status" value="1"/>
</dbReference>
<dbReference type="GO" id="GO:0000981">
    <property type="term" value="F:DNA-binding transcription factor activity, RNA polymerase II-specific"/>
    <property type="evidence" value="ECO:0007669"/>
    <property type="project" value="TreeGrafter"/>
</dbReference>
<protein>
    <recommendedName>
        <fullName evidence="14">C2H2-type domain-containing protein</fullName>
    </recommendedName>
</protein>
<dbReference type="InterPro" id="IPR027008">
    <property type="entry name" value="Teashirt_fam"/>
</dbReference>
<feature type="compositionally biased region" description="Polar residues" evidence="13">
    <location>
        <begin position="525"/>
        <end position="562"/>
    </location>
</feature>
<feature type="compositionally biased region" description="Basic and acidic residues" evidence="13">
    <location>
        <begin position="1248"/>
        <end position="1266"/>
    </location>
</feature>
<feature type="compositionally biased region" description="Polar residues" evidence="13">
    <location>
        <begin position="83"/>
        <end position="97"/>
    </location>
</feature>
<evidence type="ECO:0000313" key="15">
    <source>
        <dbReference type="EMBL" id="KAK2145550.1"/>
    </source>
</evidence>